<dbReference type="SMART" id="SM00382">
    <property type="entry name" value="AAA"/>
    <property type="match status" value="1"/>
</dbReference>
<dbReference type="Pfam" id="PF00005">
    <property type="entry name" value="ABC_tran"/>
    <property type="match status" value="1"/>
</dbReference>
<dbReference type="AlphaFoldDB" id="A0A101KS54"/>
<evidence type="ECO:0000313" key="10">
    <source>
        <dbReference type="Proteomes" id="UP000053176"/>
    </source>
</evidence>
<dbReference type="GO" id="GO:0005524">
    <property type="term" value="F:ATP binding"/>
    <property type="evidence" value="ECO:0007669"/>
    <property type="project" value="UniProtKB-KW"/>
</dbReference>
<dbReference type="EMBL" id="LPWA01000111">
    <property type="protein sequence ID" value="KUM25909.1"/>
    <property type="molecule type" value="Genomic_DNA"/>
</dbReference>
<sequence length="279" mass="29681">MIDIRNLTVAFGGTRVLRGIDLTVQARESIGLIGGSGSGKSITWLAAMGLLPATAEVGGSVLLRGSEILHAPRPRLERLRGGTVGIVFQDAAAALNPVRSVGWQIAEVLRLHRGMVGQSAQDEAKRLLDQVGIPQARQRLGAYPFELSGGQNQRVMIAMALAARPAILIADEPTTGLDVTIQAQILDLLRTLRQEMGMALVMISHDLGVVADICERTYVMHAGAIVEEISVRDLHTSPKHSYTKRLVAAAPPWTSIGPLADHAALPGQGSVRAPIENLA</sequence>
<dbReference type="InterPro" id="IPR003439">
    <property type="entry name" value="ABC_transporter-like_ATP-bd"/>
</dbReference>
<accession>A0A101KS54</accession>
<protein>
    <recommendedName>
        <fullName evidence="8">ABC transporter domain-containing protein</fullName>
    </recommendedName>
</protein>
<dbReference type="InterPro" id="IPR027417">
    <property type="entry name" value="P-loop_NTPase"/>
</dbReference>
<dbReference type="CDD" id="cd03257">
    <property type="entry name" value="ABC_NikE_OppD_transporters"/>
    <property type="match status" value="1"/>
</dbReference>
<keyword evidence="6" id="KW-0067">ATP-binding</keyword>
<gene>
    <name evidence="9" type="ORF">AU467_23985</name>
</gene>
<keyword evidence="3" id="KW-0813">Transport</keyword>
<dbReference type="Proteomes" id="UP000053176">
    <property type="component" value="Unassembled WGS sequence"/>
</dbReference>
<evidence type="ECO:0000256" key="4">
    <source>
        <dbReference type="ARBA" id="ARBA00022475"/>
    </source>
</evidence>
<dbReference type="PANTHER" id="PTHR43297">
    <property type="entry name" value="OLIGOPEPTIDE TRANSPORT ATP-BINDING PROTEIN APPD"/>
    <property type="match status" value="1"/>
</dbReference>
<evidence type="ECO:0000256" key="5">
    <source>
        <dbReference type="ARBA" id="ARBA00022741"/>
    </source>
</evidence>
<dbReference type="PROSITE" id="PS50893">
    <property type="entry name" value="ABC_TRANSPORTER_2"/>
    <property type="match status" value="1"/>
</dbReference>
<dbReference type="PANTHER" id="PTHR43297:SF2">
    <property type="entry name" value="DIPEPTIDE TRANSPORT ATP-BINDING PROTEIN DPPD"/>
    <property type="match status" value="1"/>
</dbReference>
<dbReference type="Gene3D" id="3.40.50.300">
    <property type="entry name" value="P-loop containing nucleotide triphosphate hydrolases"/>
    <property type="match status" value="1"/>
</dbReference>
<evidence type="ECO:0000256" key="6">
    <source>
        <dbReference type="ARBA" id="ARBA00022840"/>
    </source>
</evidence>
<comment type="similarity">
    <text evidence="2">Belongs to the ABC transporter superfamily.</text>
</comment>
<organism evidence="9 10">
    <name type="scientific">Rhizobium loti</name>
    <name type="common">Mesorhizobium loti</name>
    <dbReference type="NCBI Taxonomy" id="381"/>
    <lineage>
        <taxon>Bacteria</taxon>
        <taxon>Pseudomonadati</taxon>
        <taxon>Pseudomonadota</taxon>
        <taxon>Alphaproteobacteria</taxon>
        <taxon>Hyphomicrobiales</taxon>
        <taxon>Phyllobacteriaceae</taxon>
        <taxon>Mesorhizobium</taxon>
    </lineage>
</organism>
<evidence type="ECO:0000259" key="8">
    <source>
        <dbReference type="PROSITE" id="PS50893"/>
    </source>
</evidence>
<dbReference type="GO" id="GO:0016887">
    <property type="term" value="F:ATP hydrolysis activity"/>
    <property type="evidence" value="ECO:0007669"/>
    <property type="project" value="InterPro"/>
</dbReference>
<evidence type="ECO:0000313" key="9">
    <source>
        <dbReference type="EMBL" id="KUM25909.1"/>
    </source>
</evidence>
<comment type="caution">
    <text evidence="9">The sequence shown here is derived from an EMBL/GenBank/DDBJ whole genome shotgun (WGS) entry which is preliminary data.</text>
</comment>
<keyword evidence="7" id="KW-0472">Membrane</keyword>
<evidence type="ECO:0000256" key="3">
    <source>
        <dbReference type="ARBA" id="ARBA00022448"/>
    </source>
</evidence>
<name>A0A101KS54_RHILI</name>
<feature type="domain" description="ABC transporter" evidence="8">
    <location>
        <begin position="2"/>
        <end position="247"/>
    </location>
</feature>
<keyword evidence="4" id="KW-1003">Cell membrane</keyword>
<proteinExistence type="inferred from homology"/>
<comment type="subcellular location">
    <subcellularLocation>
        <location evidence="1">Cell inner membrane</location>
        <topology evidence="1">Peripheral membrane protein</topology>
    </subcellularLocation>
</comment>
<evidence type="ECO:0000256" key="7">
    <source>
        <dbReference type="ARBA" id="ARBA00023136"/>
    </source>
</evidence>
<dbReference type="InterPro" id="IPR050388">
    <property type="entry name" value="ABC_Ni/Peptide_Import"/>
</dbReference>
<dbReference type="InterPro" id="IPR003593">
    <property type="entry name" value="AAA+_ATPase"/>
</dbReference>
<evidence type="ECO:0000256" key="1">
    <source>
        <dbReference type="ARBA" id="ARBA00004417"/>
    </source>
</evidence>
<keyword evidence="5" id="KW-0547">Nucleotide-binding</keyword>
<dbReference type="SUPFAM" id="SSF52540">
    <property type="entry name" value="P-loop containing nucleoside triphosphate hydrolases"/>
    <property type="match status" value="1"/>
</dbReference>
<reference evidence="9 10" key="1">
    <citation type="submission" date="2015-12" db="EMBL/GenBank/DDBJ databases">
        <title>Draft genome sequence of Mesorhizobium sp. UFLA 01-765, a multitolerant efficient symbiont and plant-growth promoting strain isolated from Zn-mining soil using Leucaena leucocephala as a trap plant.</title>
        <authorList>
            <person name="Rangel W.M."/>
            <person name="Thijs S."/>
            <person name="Longatti S.M."/>
            <person name="Moreira F.M."/>
            <person name="Weyens N."/>
            <person name="Vangronsveld J."/>
            <person name="Van Hamme J.D."/>
            <person name="Bottos E.M."/>
            <person name="Rineau F."/>
        </authorList>
    </citation>
    <scope>NUCLEOTIDE SEQUENCE [LARGE SCALE GENOMIC DNA]</scope>
    <source>
        <strain evidence="9 10">UFLA 01-765</strain>
    </source>
</reference>
<evidence type="ECO:0000256" key="2">
    <source>
        <dbReference type="ARBA" id="ARBA00005417"/>
    </source>
</evidence>
<dbReference type="GO" id="GO:0005886">
    <property type="term" value="C:plasma membrane"/>
    <property type="evidence" value="ECO:0007669"/>
    <property type="project" value="UniProtKB-SubCell"/>
</dbReference>